<reference evidence="3" key="1">
    <citation type="journal article" date="2019" name="Int. J. Syst. Evol. Microbiol.">
        <title>The Global Catalogue of Microorganisms (GCM) 10K type strain sequencing project: providing services to taxonomists for standard genome sequencing and annotation.</title>
        <authorList>
            <consortium name="The Broad Institute Genomics Platform"/>
            <consortium name="The Broad Institute Genome Sequencing Center for Infectious Disease"/>
            <person name="Wu L."/>
            <person name="Ma J."/>
        </authorList>
    </citation>
    <scope>NUCLEOTIDE SEQUENCE [LARGE SCALE GENOMIC DNA]</scope>
    <source>
        <strain evidence="3">KCTC 12848</strain>
    </source>
</reference>
<dbReference type="PANTHER" id="PTHR43190:SF3">
    <property type="entry name" value="N-ACETYL-D-GLUCOSAMINE KINASE"/>
    <property type="match status" value="1"/>
</dbReference>
<dbReference type="InterPro" id="IPR052519">
    <property type="entry name" value="Euk-type_GlcNAc_Kinase"/>
</dbReference>
<dbReference type="InterPro" id="IPR002731">
    <property type="entry name" value="ATPase_BadF"/>
</dbReference>
<dbReference type="SUPFAM" id="SSF53067">
    <property type="entry name" value="Actin-like ATPase domain"/>
    <property type="match status" value="2"/>
</dbReference>
<proteinExistence type="predicted"/>
<keyword evidence="3" id="KW-1185">Reference proteome</keyword>
<evidence type="ECO:0000313" key="2">
    <source>
        <dbReference type="EMBL" id="MFD2311366.1"/>
    </source>
</evidence>
<dbReference type="InterPro" id="IPR043129">
    <property type="entry name" value="ATPase_NBD"/>
</dbReference>
<sequence length="289" mass="29942">MSDYFIGIDGGATKTLGRLGGGDMAPLEIRTGASSLSQNPADAVATIVGLSRQLLTKRQIGPKQVSVACGVAGAGNPAAAGKLAARLESEGFARVTVTSDAKTSLIGAGAGLPMVMVAIGTGSVAMRLGRDGSIRQFGGWGLAVGDEGSGAAVGKSAVRGLLWELDNHGRAVSDLCRDIMAHVGYRRSSILPWLQEAGSREYAALAPAVFEHLPHCRLAEDIVRKTAIDVERLIRTASDDGELPLTLLGGLAEKMSPFLSEDLRSRLIPALGTALDGACILAQRETETV</sequence>
<gene>
    <name evidence="2" type="ORF">ACFSKX_13150</name>
</gene>
<dbReference type="EMBL" id="JBHUJD010000016">
    <property type="protein sequence ID" value="MFD2311366.1"/>
    <property type="molecule type" value="Genomic_DNA"/>
</dbReference>
<evidence type="ECO:0000259" key="1">
    <source>
        <dbReference type="Pfam" id="PF01869"/>
    </source>
</evidence>
<dbReference type="PANTHER" id="PTHR43190">
    <property type="entry name" value="N-ACETYL-D-GLUCOSAMINE KINASE"/>
    <property type="match status" value="1"/>
</dbReference>
<comment type="caution">
    <text evidence="2">The sequence shown here is derived from an EMBL/GenBank/DDBJ whole genome shotgun (WGS) entry which is preliminary data.</text>
</comment>
<dbReference type="Proteomes" id="UP001597425">
    <property type="component" value="Unassembled WGS sequence"/>
</dbReference>
<organism evidence="2 3">
    <name type="scientific">Microbulbifer halophilus</name>
    <dbReference type="NCBI Taxonomy" id="453963"/>
    <lineage>
        <taxon>Bacteria</taxon>
        <taxon>Pseudomonadati</taxon>
        <taxon>Pseudomonadota</taxon>
        <taxon>Gammaproteobacteria</taxon>
        <taxon>Cellvibrionales</taxon>
        <taxon>Microbulbiferaceae</taxon>
        <taxon>Microbulbifer</taxon>
    </lineage>
</organism>
<accession>A0ABW5ECQ4</accession>
<evidence type="ECO:0000313" key="3">
    <source>
        <dbReference type="Proteomes" id="UP001597425"/>
    </source>
</evidence>
<dbReference type="Gene3D" id="3.30.420.40">
    <property type="match status" value="2"/>
</dbReference>
<feature type="domain" description="ATPase BadF/BadG/BcrA/BcrD type" evidence="1">
    <location>
        <begin position="6"/>
        <end position="254"/>
    </location>
</feature>
<name>A0ABW5ECQ4_9GAMM</name>
<dbReference type="Pfam" id="PF01869">
    <property type="entry name" value="BcrAD_BadFG"/>
    <property type="match status" value="1"/>
</dbReference>
<dbReference type="RefSeq" id="WP_265721955.1">
    <property type="nucleotide sequence ID" value="NZ_JAPIVK010000016.1"/>
</dbReference>
<protein>
    <submittedName>
        <fullName evidence="2">BadF/BadG/BcrA/BcrD ATPase family protein</fullName>
    </submittedName>
</protein>
<dbReference type="CDD" id="cd24082">
    <property type="entry name" value="ASKHA_NBD_GspK-like"/>
    <property type="match status" value="1"/>
</dbReference>